<dbReference type="PANTHER" id="PTHR32438:SF5">
    <property type="entry name" value="4-ALPHA-GLUCANOTRANSFERASE DPE1, CHLOROPLASTIC_AMYLOPLASTIC"/>
    <property type="match status" value="1"/>
</dbReference>
<dbReference type="GO" id="GO:0005975">
    <property type="term" value="P:carbohydrate metabolic process"/>
    <property type="evidence" value="ECO:0007669"/>
    <property type="project" value="InterPro"/>
</dbReference>
<evidence type="ECO:0000256" key="1">
    <source>
        <dbReference type="ARBA" id="ARBA00000439"/>
    </source>
</evidence>
<evidence type="ECO:0000256" key="6">
    <source>
        <dbReference type="ARBA" id="ARBA00022679"/>
    </source>
</evidence>
<dbReference type="InterPro" id="IPR017853">
    <property type="entry name" value="GH"/>
</dbReference>
<comment type="similarity">
    <text evidence="2 10">Belongs to the disproportionating enzyme family.</text>
</comment>
<dbReference type="RefSeq" id="WP_115483499.1">
    <property type="nucleotide sequence ID" value="NZ_QRCT01000051.1"/>
</dbReference>
<dbReference type="Proteomes" id="UP000255036">
    <property type="component" value="Unassembled WGS sequence"/>
</dbReference>
<accession>A0A371AQA9</accession>
<dbReference type="PANTHER" id="PTHR32438">
    <property type="entry name" value="4-ALPHA-GLUCANOTRANSFERASE DPE1, CHLOROPLASTIC/AMYLOPLASTIC"/>
    <property type="match status" value="1"/>
</dbReference>
<protein>
    <recommendedName>
        <fullName evidence="4 10">4-alpha-glucanotransferase</fullName>
        <ecNumber evidence="3 10">2.4.1.25</ecNumber>
    </recommendedName>
    <alternativeName>
        <fullName evidence="8 10">Amylomaltase</fullName>
    </alternativeName>
    <alternativeName>
        <fullName evidence="9 10">Disproportionating enzyme</fullName>
    </alternativeName>
</protein>
<evidence type="ECO:0000256" key="5">
    <source>
        <dbReference type="ARBA" id="ARBA00022676"/>
    </source>
</evidence>
<evidence type="ECO:0000256" key="3">
    <source>
        <dbReference type="ARBA" id="ARBA00012560"/>
    </source>
</evidence>
<keyword evidence="5 10" id="KW-0328">Glycosyltransferase</keyword>
<dbReference type="AlphaFoldDB" id="A0A371AQA9"/>
<keyword evidence="7 10" id="KW-0119">Carbohydrate metabolism</keyword>
<organism evidence="11 12">
    <name type="scientific">Anaerosacchariphilus polymeriproducens</name>
    <dbReference type="NCBI Taxonomy" id="1812858"/>
    <lineage>
        <taxon>Bacteria</taxon>
        <taxon>Bacillati</taxon>
        <taxon>Bacillota</taxon>
        <taxon>Clostridia</taxon>
        <taxon>Lachnospirales</taxon>
        <taxon>Lachnospiraceae</taxon>
        <taxon>Anaerosacchariphilus</taxon>
    </lineage>
</organism>
<comment type="catalytic activity">
    <reaction evidence="1 10">
        <text>Transfers a segment of a (1-&gt;4)-alpha-D-glucan to a new position in an acceptor, which may be glucose or a (1-&gt;4)-alpha-D-glucan.</text>
        <dbReference type="EC" id="2.4.1.25"/>
    </reaction>
</comment>
<dbReference type="NCBIfam" id="NF011080">
    <property type="entry name" value="PRK14508.1-3"/>
    <property type="match status" value="1"/>
</dbReference>
<dbReference type="EMBL" id="QRCT01000051">
    <property type="protein sequence ID" value="RDU21765.1"/>
    <property type="molecule type" value="Genomic_DNA"/>
</dbReference>
<dbReference type="EC" id="2.4.1.25" evidence="3 10"/>
<dbReference type="GO" id="GO:0004134">
    <property type="term" value="F:4-alpha-glucanotransferase activity"/>
    <property type="evidence" value="ECO:0007669"/>
    <property type="project" value="UniProtKB-EC"/>
</dbReference>
<evidence type="ECO:0000313" key="12">
    <source>
        <dbReference type="Proteomes" id="UP000255036"/>
    </source>
</evidence>
<keyword evidence="6 10" id="KW-0808">Transferase</keyword>
<keyword evidence="12" id="KW-1185">Reference proteome</keyword>
<dbReference type="SUPFAM" id="SSF51445">
    <property type="entry name" value="(Trans)glycosidases"/>
    <property type="match status" value="1"/>
</dbReference>
<reference evidence="11 12" key="1">
    <citation type="submission" date="2018-07" db="EMBL/GenBank/DDBJ databases">
        <title>Anaerosacharophilus polymeroproducens gen. nov. sp. nov., an anaerobic bacterium isolated from salt field.</title>
        <authorList>
            <person name="Kim W."/>
            <person name="Yang S.-H."/>
            <person name="Oh J."/>
            <person name="Lee J.-H."/>
            <person name="Kwon K.K."/>
        </authorList>
    </citation>
    <scope>NUCLEOTIDE SEQUENCE [LARGE SCALE GENOMIC DNA]</scope>
    <source>
        <strain evidence="11 12">MCWD5</strain>
    </source>
</reference>
<sequence>MRKAGILLPIASLPSRFGIGCFSKEAYQFVDQLERSGQKCWQILPLGPTGYGDSPYQSFSTFAGNPYFIDLEYFIREGFLLEEECEACDFGEDKRYIDYEKIYLERFKLLKLAYERSNSKWNEQFLLFKEENKFWLDDYSLYMTIKDINNGCSWLEWEEDLKERYPETLANISIEFEEEIEFYSYLQYIFTVQWIQLKNYANERNIEIIGDIPIYVALDSADCWANKELFQFDENSEPKAVAGCPPDAFARFGQLWGNPLYDWGYHQKTGYHWWINRIQYHLALYDKIRIDHFRGFDAYYSIPYGDETAEFGQWEIGPGYDFFAAIEDRLGKMNVIAEDLGFLTESVKELVEKTGYPGMKVLEFAFGSDERNDYLPHNYIQNCIVYTGTHDNDTIKGWFESISEYEKKFSIEYLNNGEHEIEKIHWDYIRLALSSVAETAVIPMQDYLGLGDEARINIPSTLGDNWTWRLLEDEITDDLLEEIRKLTKLYNR</sequence>
<evidence type="ECO:0000256" key="10">
    <source>
        <dbReference type="RuleBase" id="RU361207"/>
    </source>
</evidence>
<evidence type="ECO:0000256" key="9">
    <source>
        <dbReference type="ARBA" id="ARBA00031501"/>
    </source>
</evidence>
<dbReference type="Pfam" id="PF02446">
    <property type="entry name" value="Glyco_hydro_77"/>
    <property type="match status" value="1"/>
</dbReference>
<evidence type="ECO:0000313" key="11">
    <source>
        <dbReference type="EMBL" id="RDU21765.1"/>
    </source>
</evidence>
<evidence type="ECO:0000256" key="2">
    <source>
        <dbReference type="ARBA" id="ARBA00005684"/>
    </source>
</evidence>
<dbReference type="InterPro" id="IPR003385">
    <property type="entry name" value="Glyco_hydro_77"/>
</dbReference>
<evidence type="ECO:0000256" key="4">
    <source>
        <dbReference type="ARBA" id="ARBA00020295"/>
    </source>
</evidence>
<gene>
    <name evidence="11" type="primary">malQ</name>
    <name evidence="11" type="ORF">DWV06_17420</name>
</gene>
<evidence type="ECO:0000256" key="7">
    <source>
        <dbReference type="ARBA" id="ARBA00023277"/>
    </source>
</evidence>
<proteinExistence type="inferred from homology"/>
<comment type="caution">
    <text evidence="11">The sequence shown here is derived from an EMBL/GenBank/DDBJ whole genome shotgun (WGS) entry which is preliminary data.</text>
</comment>
<dbReference type="Gene3D" id="3.20.20.80">
    <property type="entry name" value="Glycosidases"/>
    <property type="match status" value="1"/>
</dbReference>
<evidence type="ECO:0000256" key="8">
    <source>
        <dbReference type="ARBA" id="ARBA00031423"/>
    </source>
</evidence>
<dbReference type="NCBIfam" id="TIGR00217">
    <property type="entry name" value="malQ"/>
    <property type="match status" value="1"/>
</dbReference>
<name>A0A371AQA9_9FIRM</name>
<dbReference type="OrthoDB" id="9811841at2"/>